<dbReference type="RefSeq" id="WP_147187641.1">
    <property type="nucleotide sequence ID" value="NZ_CP042435.1"/>
</dbReference>
<dbReference type="AlphaFoldDB" id="A0A5B8V547"/>
<accession>A0A5B8V547</accession>
<feature type="transmembrane region" description="Helical" evidence="8">
    <location>
        <begin position="130"/>
        <end position="152"/>
    </location>
</feature>
<evidence type="ECO:0000256" key="3">
    <source>
        <dbReference type="ARBA" id="ARBA00022553"/>
    </source>
</evidence>
<keyword evidence="8" id="KW-0472">Membrane</keyword>
<dbReference type="InterPro" id="IPR036097">
    <property type="entry name" value="HisK_dim/P_sf"/>
</dbReference>
<sequence length="419" mass="47914">MKLLTKYNRINLFSTVIIFLLASVAFALLLHYILINQVDEDLKIEQNEITSYIQKYNKLPEVIKVRDQQTFYKPVEQSQVSDKKHFYNLKIYNDQDKEQKLFRELNFNIDAGGQWYLVAVRKSLEGTDDLVQSIIVITVITILLILVATFLINRIVLRRLWQPFYDTLQNVGSFKLGKSKLQLPATNIDEFALMNKTLQQAITKAEEDYVLLKQFTENASHELQTPLAVIRSKLDLLIQDEYLTAGQSSAVQSAYDALQKLSRMNQSLLLLTKIENRQFSETKVIDMKALTETKLNQFKELWQNKNITVTPLLQQSSVTFNPMLADILLNNLCSNATKHNIAGGSIDIELNALSLIFRNTGTAEALDKSKLFTRFYKSGYAQDSYGLGLSIIKQICEVSSCSIDYSFEGSNTHIFSVNW</sequence>
<organism evidence="10 11">
    <name type="scientific">Panacibacter ginsenosidivorans</name>
    <dbReference type="NCBI Taxonomy" id="1813871"/>
    <lineage>
        <taxon>Bacteria</taxon>
        <taxon>Pseudomonadati</taxon>
        <taxon>Bacteroidota</taxon>
        <taxon>Chitinophagia</taxon>
        <taxon>Chitinophagales</taxon>
        <taxon>Chitinophagaceae</taxon>
        <taxon>Panacibacter</taxon>
    </lineage>
</organism>
<protein>
    <recommendedName>
        <fullName evidence="2">histidine kinase</fullName>
        <ecNumber evidence="2">2.7.13.3</ecNumber>
    </recommendedName>
</protein>
<reference evidence="10 11" key="1">
    <citation type="journal article" date="2016" name="Int. J. Syst. Evol. Microbiol.">
        <title>Panacibacter ginsenosidivorans gen. nov., sp. nov., with ginsenoside converting activity isolated from soil of a ginseng field.</title>
        <authorList>
            <person name="Siddiqi M.Z."/>
            <person name="Muhammad Shafi S."/>
            <person name="Choi K.D."/>
            <person name="Im W.T."/>
        </authorList>
    </citation>
    <scope>NUCLEOTIDE SEQUENCE [LARGE SCALE GENOMIC DNA]</scope>
    <source>
        <strain evidence="10 11">Gsoil1550</strain>
    </source>
</reference>
<dbReference type="InterPro" id="IPR003594">
    <property type="entry name" value="HATPase_dom"/>
</dbReference>
<dbReference type="PANTHER" id="PTHR45436">
    <property type="entry name" value="SENSOR HISTIDINE KINASE YKOH"/>
    <property type="match status" value="1"/>
</dbReference>
<keyword evidence="3" id="KW-0597">Phosphoprotein</keyword>
<dbReference type="GO" id="GO:0000155">
    <property type="term" value="F:phosphorelay sensor kinase activity"/>
    <property type="evidence" value="ECO:0007669"/>
    <property type="project" value="InterPro"/>
</dbReference>
<dbReference type="SMART" id="SM00388">
    <property type="entry name" value="HisKA"/>
    <property type="match status" value="1"/>
</dbReference>
<name>A0A5B8V547_9BACT</name>
<comment type="catalytic activity">
    <reaction evidence="1">
        <text>ATP + protein L-histidine = ADP + protein N-phospho-L-histidine.</text>
        <dbReference type="EC" id="2.7.13.3"/>
    </reaction>
</comment>
<evidence type="ECO:0000313" key="11">
    <source>
        <dbReference type="Proteomes" id="UP000321533"/>
    </source>
</evidence>
<keyword evidence="4" id="KW-0808">Transferase</keyword>
<dbReference type="GO" id="GO:0005886">
    <property type="term" value="C:plasma membrane"/>
    <property type="evidence" value="ECO:0007669"/>
    <property type="project" value="TreeGrafter"/>
</dbReference>
<proteinExistence type="predicted"/>
<dbReference type="Gene3D" id="3.30.565.10">
    <property type="entry name" value="Histidine kinase-like ATPase, C-terminal domain"/>
    <property type="match status" value="1"/>
</dbReference>
<evidence type="ECO:0000256" key="5">
    <source>
        <dbReference type="ARBA" id="ARBA00022692"/>
    </source>
</evidence>
<evidence type="ECO:0000256" key="8">
    <source>
        <dbReference type="SAM" id="Phobius"/>
    </source>
</evidence>
<dbReference type="SUPFAM" id="SSF47384">
    <property type="entry name" value="Homodimeric domain of signal transducing histidine kinase"/>
    <property type="match status" value="1"/>
</dbReference>
<keyword evidence="11" id="KW-1185">Reference proteome</keyword>
<dbReference type="InterPro" id="IPR050428">
    <property type="entry name" value="TCS_sensor_his_kinase"/>
</dbReference>
<dbReference type="KEGG" id="pgin:FRZ67_00430"/>
<dbReference type="InterPro" id="IPR005467">
    <property type="entry name" value="His_kinase_dom"/>
</dbReference>
<evidence type="ECO:0000313" key="10">
    <source>
        <dbReference type="EMBL" id="QEC65841.1"/>
    </source>
</evidence>
<dbReference type="SUPFAM" id="SSF55874">
    <property type="entry name" value="ATPase domain of HSP90 chaperone/DNA topoisomerase II/histidine kinase"/>
    <property type="match status" value="1"/>
</dbReference>
<dbReference type="OrthoDB" id="1522504at2"/>
<dbReference type="Pfam" id="PF02518">
    <property type="entry name" value="HATPase_c"/>
    <property type="match status" value="1"/>
</dbReference>
<evidence type="ECO:0000256" key="1">
    <source>
        <dbReference type="ARBA" id="ARBA00000085"/>
    </source>
</evidence>
<evidence type="ECO:0000256" key="7">
    <source>
        <dbReference type="ARBA" id="ARBA00022989"/>
    </source>
</evidence>
<dbReference type="EC" id="2.7.13.3" evidence="2"/>
<dbReference type="InterPro" id="IPR036890">
    <property type="entry name" value="HATPase_C_sf"/>
</dbReference>
<dbReference type="Gene3D" id="1.10.287.130">
    <property type="match status" value="1"/>
</dbReference>
<feature type="transmembrane region" description="Helical" evidence="8">
    <location>
        <begin position="12"/>
        <end position="35"/>
    </location>
</feature>
<feature type="domain" description="Histidine kinase" evidence="9">
    <location>
        <begin position="218"/>
        <end position="419"/>
    </location>
</feature>
<evidence type="ECO:0000259" key="9">
    <source>
        <dbReference type="PROSITE" id="PS50109"/>
    </source>
</evidence>
<evidence type="ECO:0000256" key="4">
    <source>
        <dbReference type="ARBA" id="ARBA00022679"/>
    </source>
</evidence>
<gene>
    <name evidence="10" type="ORF">FRZ67_00430</name>
</gene>
<dbReference type="Pfam" id="PF00512">
    <property type="entry name" value="HisKA"/>
    <property type="match status" value="1"/>
</dbReference>
<evidence type="ECO:0000256" key="6">
    <source>
        <dbReference type="ARBA" id="ARBA00022777"/>
    </source>
</evidence>
<keyword evidence="7 8" id="KW-1133">Transmembrane helix</keyword>
<keyword evidence="5 8" id="KW-0812">Transmembrane</keyword>
<dbReference type="InterPro" id="IPR003661">
    <property type="entry name" value="HisK_dim/P_dom"/>
</dbReference>
<keyword evidence="6 10" id="KW-0418">Kinase</keyword>
<dbReference type="Proteomes" id="UP000321533">
    <property type="component" value="Chromosome"/>
</dbReference>
<dbReference type="CDD" id="cd00082">
    <property type="entry name" value="HisKA"/>
    <property type="match status" value="1"/>
</dbReference>
<dbReference type="PROSITE" id="PS50109">
    <property type="entry name" value="HIS_KIN"/>
    <property type="match status" value="1"/>
</dbReference>
<evidence type="ECO:0000256" key="2">
    <source>
        <dbReference type="ARBA" id="ARBA00012438"/>
    </source>
</evidence>
<dbReference type="PANTHER" id="PTHR45436:SF5">
    <property type="entry name" value="SENSOR HISTIDINE KINASE TRCS"/>
    <property type="match status" value="1"/>
</dbReference>
<dbReference type="EMBL" id="CP042435">
    <property type="protein sequence ID" value="QEC65841.1"/>
    <property type="molecule type" value="Genomic_DNA"/>
</dbReference>